<evidence type="ECO:0000259" key="3">
    <source>
        <dbReference type="Pfam" id="PF04183"/>
    </source>
</evidence>
<accession>A0ABS6A765</accession>
<dbReference type="Proteomes" id="UP000753376">
    <property type="component" value="Unassembled WGS sequence"/>
</dbReference>
<gene>
    <name evidence="5" type="ORF">KO508_03290</name>
</gene>
<dbReference type="Pfam" id="PF06276">
    <property type="entry name" value="FhuF"/>
    <property type="match status" value="1"/>
</dbReference>
<dbReference type="InterPro" id="IPR037455">
    <property type="entry name" value="LucA/IucC-like"/>
</dbReference>
<evidence type="ECO:0000313" key="6">
    <source>
        <dbReference type="Proteomes" id="UP000753376"/>
    </source>
</evidence>
<dbReference type="Pfam" id="PF04183">
    <property type="entry name" value="IucA_IucC"/>
    <property type="match status" value="1"/>
</dbReference>
<protein>
    <recommendedName>
        <fullName evidence="7">Siderophore biosynthesis protein</fullName>
    </recommendedName>
</protein>
<evidence type="ECO:0000256" key="1">
    <source>
        <dbReference type="ARBA" id="ARBA00004924"/>
    </source>
</evidence>
<sequence>MRRQLYTDQLQKLIDALFMEDFNGACSHLHCTGSFLSITLDDTTRLELACSRRDGLRPYRLRDDEVFLCSDQQRSRLEARLLMAHLVQASWWPATNRAEAVQWWEESFDFIDGLPHLLRLATNRGRSTLTVSEYLAMAADRPFHPFAHAKGELAALMSPSEAREPRLPRLHWWAFNPDQLMTRQAAQPAALLLAGAELASLNRQLITLAPGHVALPVLPSQHATLLSTGAGVDAVDLRFSSPVGQPTSSLRTLISGSDEHLHLKLSTSARTLGAIRSMPPRYLVNSDQAHRLLERILAQHTELAQTVALCDESHWWVVGREQDMISNPGLFGCQLRYLPRAAAHTQPEQLVTLSALSFAHAPVWQQLLGDGIEPWQAVKDLTARFVQTFLTLWCHGVMPECHGQNLLARYQGQRLSGFVLRDHDTLRICPTRLKQQGLPLPDYQIDWTTPNSLVLGADERLLGYFTTLGLQVTLYPIALAALNHSDHNETDFWNWVRVCIEEYAATLADKQLKQILCESLLEAEVWPFKQLLTPLLNQQAASTGMPSSMGHIHNPLLTSQPNSLPAEQDLTQARDHEATT</sequence>
<evidence type="ECO:0000259" key="4">
    <source>
        <dbReference type="Pfam" id="PF06276"/>
    </source>
</evidence>
<feature type="region of interest" description="Disordered" evidence="2">
    <location>
        <begin position="543"/>
        <end position="563"/>
    </location>
</feature>
<dbReference type="PANTHER" id="PTHR34384">
    <property type="entry name" value="L-2,3-DIAMINOPROPANOATE--CITRATE LIGASE"/>
    <property type="match status" value="1"/>
</dbReference>
<evidence type="ECO:0000313" key="5">
    <source>
        <dbReference type="EMBL" id="MBU2873022.1"/>
    </source>
</evidence>
<feature type="domain" description="Aerobactin siderophore biosynthesis IucA/IucC N-terminal" evidence="3">
    <location>
        <begin position="137"/>
        <end position="356"/>
    </location>
</feature>
<evidence type="ECO:0008006" key="7">
    <source>
        <dbReference type="Google" id="ProtNLM"/>
    </source>
</evidence>
<keyword evidence="6" id="KW-1185">Reference proteome</keyword>
<dbReference type="InterPro" id="IPR022770">
    <property type="entry name" value="IucA/IucC-like_C"/>
</dbReference>
<organism evidence="5 6">
    <name type="scientific">Marinobacter salexigens</name>
    <dbReference type="NCBI Taxonomy" id="1925763"/>
    <lineage>
        <taxon>Bacteria</taxon>
        <taxon>Pseudomonadati</taxon>
        <taxon>Pseudomonadota</taxon>
        <taxon>Gammaproteobacteria</taxon>
        <taxon>Pseudomonadales</taxon>
        <taxon>Marinobacteraceae</taxon>
        <taxon>Marinobacter</taxon>
    </lineage>
</organism>
<comment type="pathway">
    <text evidence="1">Siderophore biosynthesis.</text>
</comment>
<comment type="caution">
    <text evidence="5">The sequence shown here is derived from an EMBL/GenBank/DDBJ whole genome shotgun (WGS) entry which is preliminary data.</text>
</comment>
<name>A0ABS6A765_9GAMM</name>
<dbReference type="EMBL" id="JAHKPV010000001">
    <property type="protein sequence ID" value="MBU2873022.1"/>
    <property type="molecule type" value="Genomic_DNA"/>
</dbReference>
<dbReference type="RefSeq" id="WP_216006883.1">
    <property type="nucleotide sequence ID" value="NZ_JAHKPV010000001.1"/>
</dbReference>
<dbReference type="PANTHER" id="PTHR34384:SF6">
    <property type="entry name" value="STAPHYLOFERRIN B SYNTHASE"/>
    <property type="match status" value="1"/>
</dbReference>
<feature type="domain" description="Aerobactin siderophore biosynthesis IucA/IucC-like C-terminal" evidence="4">
    <location>
        <begin position="391"/>
        <end position="540"/>
    </location>
</feature>
<evidence type="ECO:0000256" key="2">
    <source>
        <dbReference type="SAM" id="MobiDB-lite"/>
    </source>
</evidence>
<proteinExistence type="predicted"/>
<dbReference type="InterPro" id="IPR007310">
    <property type="entry name" value="Aerobactin_biosyn_IucA/IucC_N"/>
</dbReference>
<reference evidence="5 6" key="1">
    <citation type="submission" date="2021-05" db="EMBL/GenBank/DDBJ databases">
        <title>Draft genomes of bacteria isolated from model marine particles.</title>
        <authorList>
            <person name="Datta M.S."/>
            <person name="Schwartzman J.A."/>
            <person name="Enke T.N."/>
            <person name="Saavedra J."/>
            <person name="Cermak N."/>
            <person name="Cordero O.X."/>
        </authorList>
    </citation>
    <scope>NUCLEOTIDE SEQUENCE [LARGE SCALE GENOMIC DNA]</scope>
    <source>
        <strain evidence="5 6">D2M19</strain>
    </source>
</reference>